<reference evidence="3" key="1">
    <citation type="submission" date="2022-11" db="UniProtKB">
        <authorList>
            <consortium name="WormBaseParasite"/>
        </authorList>
    </citation>
    <scope>IDENTIFICATION</scope>
</reference>
<dbReference type="WBParaSite" id="scaffold10589_cov362.g14927">
    <property type="protein sequence ID" value="scaffold10589_cov362.g14927"/>
    <property type="gene ID" value="scaffold10589_cov362.g14927"/>
</dbReference>
<keyword evidence="2" id="KW-1185">Reference proteome</keyword>
<evidence type="ECO:0000313" key="3">
    <source>
        <dbReference type="WBParaSite" id="scaffold10589_cov362.g14927"/>
    </source>
</evidence>
<evidence type="ECO:0000313" key="2">
    <source>
        <dbReference type="Proteomes" id="UP000887561"/>
    </source>
</evidence>
<organism evidence="2 3">
    <name type="scientific">Meloidogyne javanica</name>
    <name type="common">Root-knot nematode worm</name>
    <dbReference type="NCBI Taxonomy" id="6303"/>
    <lineage>
        <taxon>Eukaryota</taxon>
        <taxon>Metazoa</taxon>
        <taxon>Ecdysozoa</taxon>
        <taxon>Nematoda</taxon>
        <taxon>Chromadorea</taxon>
        <taxon>Rhabditida</taxon>
        <taxon>Tylenchina</taxon>
        <taxon>Tylenchomorpha</taxon>
        <taxon>Tylenchoidea</taxon>
        <taxon>Meloidogynidae</taxon>
        <taxon>Meloidogyninae</taxon>
        <taxon>Meloidogyne</taxon>
        <taxon>Meloidogyne incognita group</taxon>
    </lineage>
</organism>
<keyword evidence="1" id="KW-0472">Membrane</keyword>
<feature type="transmembrane region" description="Helical" evidence="1">
    <location>
        <begin position="96"/>
        <end position="116"/>
    </location>
</feature>
<dbReference type="AlphaFoldDB" id="A0A915LGI7"/>
<dbReference type="Proteomes" id="UP000887561">
    <property type="component" value="Unplaced"/>
</dbReference>
<feature type="transmembrane region" description="Helical" evidence="1">
    <location>
        <begin position="122"/>
        <end position="144"/>
    </location>
</feature>
<dbReference type="Gene3D" id="1.20.1250.20">
    <property type="entry name" value="MFS general substrate transporter like domains"/>
    <property type="match status" value="1"/>
</dbReference>
<dbReference type="InterPro" id="IPR036259">
    <property type="entry name" value="MFS_trans_sf"/>
</dbReference>
<protein>
    <submittedName>
        <fullName evidence="3">Uncharacterized protein</fullName>
    </submittedName>
</protein>
<keyword evidence="1" id="KW-1133">Transmembrane helix</keyword>
<keyword evidence="1" id="KW-0812">Transmembrane</keyword>
<feature type="transmembrane region" description="Helical" evidence="1">
    <location>
        <begin position="57"/>
        <end position="75"/>
    </location>
</feature>
<proteinExistence type="predicted"/>
<evidence type="ECO:0000256" key="1">
    <source>
        <dbReference type="SAM" id="Phobius"/>
    </source>
</evidence>
<sequence length="190" mass="21796">MEYVDRISVPCIALLLFLSESPRFLIQSRQIGEAKKAIIRMHKIDGRPYDEDHDYSFISRASILSVIGFCSILYTTNGLASNELFPTAIRNTSYSFGQVLTISRIGVVLAPQLFVLGNIWELLPYLTLLVLAVADALFFQFNVFETKGKPMLSKFPSMEERIFYGRIPFRRRQEKRDVELLPREGKSDHV</sequence>
<accession>A0A915LGI7</accession>
<name>A0A915LGI7_MELJA</name>